<proteinExistence type="predicted"/>
<dbReference type="RefSeq" id="WP_268787199.1">
    <property type="nucleotide sequence ID" value="NZ_JAPQYE010000011.1"/>
</dbReference>
<comment type="caution">
    <text evidence="1">The sequence shown here is derived from an EMBL/GenBank/DDBJ whole genome shotgun (WGS) entry which is preliminary data.</text>
</comment>
<evidence type="ECO:0000313" key="2">
    <source>
        <dbReference type="Proteomes" id="UP001084650"/>
    </source>
</evidence>
<name>A0ABT4HKE1_MYCIR</name>
<dbReference type="EMBL" id="JAPQYE010000011">
    <property type="protein sequence ID" value="MCZ0730678.1"/>
    <property type="molecule type" value="Genomic_DNA"/>
</dbReference>
<gene>
    <name evidence="1" type="ORF">OY187_21745</name>
</gene>
<sequence length="62" mass="6514">MIEQLVHDIEPGDYLPEFGATVTAIDIVVDHPGCENASITLSDGRTMHLAGLDDITVAPAPA</sequence>
<organism evidence="1 2">
    <name type="scientific">Mycolicibacterium iranicum</name>
    <name type="common">Mycobacterium iranicum</name>
    <dbReference type="NCBI Taxonomy" id="912594"/>
    <lineage>
        <taxon>Bacteria</taxon>
        <taxon>Bacillati</taxon>
        <taxon>Actinomycetota</taxon>
        <taxon>Actinomycetes</taxon>
        <taxon>Mycobacteriales</taxon>
        <taxon>Mycobacteriaceae</taxon>
        <taxon>Mycolicibacterium</taxon>
    </lineage>
</organism>
<accession>A0ABT4HKE1</accession>
<evidence type="ECO:0000313" key="1">
    <source>
        <dbReference type="EMBL" id="MCZ0730678.1"/>
    </source>
</evidence>
<keyword evidence="2" id="KW-1185">Reference proteome</keyword>
<dbReference type="Proteomes" id="UP001084650">
    <property type="component" value="Unassembled WGS sequence"/>
</dbReference>
<reference evidence="1" key="1">
    <citation type="submission" date="2022-12" db="EMBL/GenBank/DDBJ databases">
        <title>Whole genome sequence of Mycolicibacterium iranicum strain SBH312.</title>
        <authorList>
            <person name="Jani J."/>
            <person name="Arifin Mustapha Z."/>
            <person name="Ahmed K."/>
            <person name="Kai Ling C."/>
        </authorList>
    </citation>
    <scope>NUCLEOTIDE SEQUENCE</scope>
    <source>
        <strain evidence="1">SBH312</strain>
    </source>
</reference>
<protein>
    <submittedName>
        <fullName evidence="1">Uncharacterized protein</fullName>
    </submittedName>
</protein>